<organism evidence="2 3">
    <name type="scientific">Panagrellus redivivus</name>
    <name type="common">Microworm</name>
    <dbReference type="NCBI Taxonomy" id="6233"/>
    <lineage>
        <taxon>Eukaryota</taxon>
        <taxon>Metazoa</taxon>
        <taxon>Ecdysozoa</taxon>
        <taxon>Nematoda</taxon>
        <taxon>Chromadorea</taxon>
        <taxon>Rhabditida</taxon>
        <taxon>Tylenchina</taxon>
        <taxon>Panagrolaimomorpha</taxon>
        <taxon>Panagrolaimoidea</taxon>
        <taxon>Panagrolaimidae</taxon>
        <taxon>Panagrellus</taxon>
    </lineage>
</organism>
<dbReference type="Proteomes" id="UP000492821">
    <property type="component" value="Unassembled WGS sequence"/>
</dbReference>
<reference evidence="2" key="1">
    <citation type="journal article" date="2013" name="Genetics">
        <title>The draft genome and transcriptome of Panagrellus redivivus are shaped by the harsh demands of a free-living lifestyle.</title>
        <authorList>
            <person name="Srinivasan J."/>
            <person name="Dillman A.R."/>
            <person name="Macchietto M.G."/>
            <person name="Heikkinen L."/>
            <person name="Lakso M."/>
            <person name="Fracchia K.M."/>
            <person name="Antoshechkin I."/>
            <person name="Mortazavi A."/>
            <person name="Wong G."/>
            <person name="Sternberg P.W."/>
        </authorList>
    </citation>
    <scope>NUCLEOTIDE SEQUENCE [LARGE SCALE GENOMIC DNA]</scope>
    <source>
        <strain evidence="2">MT8872</strain>
    </source>
</reference>
<evidence type="ECO:0000313" key="2">
    <source>
        <dbReference type="Proteomes" id="UP000492821"/>
    </source>
</evidence>
<reference evidence="3" key="2">
    <citation type="submission" date="2020-10" db="UniProtKB">
        <authorList>
            <consortium name="WormBaseParasite"/>
        </authorList>
    </citation>
    <scope>IDENTIFICATION</scope>
</reference>
<keyword evidence="1" id="KW-1133">Transmembrane helix</keyword>
<dbReference type="WBParaSite" id="Pan_g6666.t1">
    <property type="protein sequence ID" value="Pan_g6666.t1"/>
    <property type="gene ID" value="Pan_g6666"/>
</dbReference>
<keyword evidence="1" id="KW-0812">Transmembrane</keyword>
<keyword evidence="1" id="KW-0472">Membrane</keyword>
<sequence length="158" mass="17945">MQMKAAVSLGIYRIHTFETSFSTFCIDSKAFNVFSNVYCIGRVSGWDGSPQAGRLLSSKGGRQAAQRLRRRLLLLLLLKSILWCVIFSILFLPPSRRPCYWTDFPPNQPTTNPFDVPAQPSRLCKTKRLTAFSSSVWVFMGELLRQEEKGFDEAANPF</sequence>
<evidence type="ECO:0000313" key="3">
    <source>
        <dbReference type="WBParaSite" id="Pan_g6666.t1"/>
    </source>
</evidence>
<keyword evidence="2" id="KW-1185">Reference proteome</keyword>
<feature type="transmembrane region" description="Helical" evidence="1">
    <location>
        <begin position="72"/>
        <end position="92"/>
    </location>
</feature>
<evidence type="ECO:0000256" key="1">
    <source>
        <dbReference type="SAM" id="Phobius"/>
    </source>
</evidence>
<dbReference type="AlphaFoldDB" id="A0A7E4W3D3"/>
<name>A0A7E4W3D3_PANRE</name>
<accession>A0A7E4W3D3</accession>
<proteinExistence type="predicted"/>
<protein>
    <submittedName>
        <fullName evidence="3">G_PROTEIN_RECEP_F1_2 domain-containing protein</fullName>
    </submittedName>
</protein>